<proteinExistence type="predicted"/>
<reference evidence="1" key="1">
    <citation type="journal article" date="2023" name="Science">
        <title>Genome structures resolve the early diversification of teleost fishes.</title>
        <authorList>
            <person name="Parey E."/>
            <person name="Louis A."/>
            <person name="Montfort J."/>
            <person name="Bouchez O."/>
            <person name="Roques C."/>
            <person name="Iampietro C."/>
            <person name="Lluch J."/>
            <person name="Castinel A."/>
            <person name="Donnadieu C."/>
            <person name="Desvignes T."/>
            <person name="Floi Bucao C."/>
            <person name="Jouanno E."/>
            <person name="Wen M."/>
            <person name="Mejri S."/>
            <person name="Dirks R."/>
            <person name="Jansen H."/>
            <person name="Henkel C."/>
            <person name="Chen W.J."/>
            <person name="Zahm M."/>
            <person name="Cabau C."/>
            <person name="Klopp C."/>
            <person name="Thompson A.W."/>
            <person name="Robinson-Rechavi M."/>
            <person name="Braasch I."/>
            <person name="Lecointre G."/>
            <person name="Bobe J."/>
            <person name="Postlethwait J.H."/>
            <person name="Berthelot C."/>
            <person name="Roest Crollius H."/>
            <person name="Guiguen Y."/>
        </authorList>
    </citation>
    <scope>NUCLEOTIDE SEQUENCE</scope>
    <source>
        <strain evidence="1">NC1722</strain>
    </source>
</reference>
<evidence type="ECO:0000313" key="1">
    <source>
        <dbReference type="EMBL" id="KAJ8415649.1"/>
    </source>
</evidence>
<name>A0AAD7X168_9TELE</name>
<accession>A0AAD7X168</accession>
<dbReference type="AlphaFoldDB" id="A0AAD7X168"/>
<dbReference type="EMBL" id="JAINUG010000008">
    <property type="protein sequence ID" value="KAJ8415649.1"/>
    <property type="molecule type" value="Genomic_DNA"/>
</dbReference>
<keyword evidence="2" id="KW-1185">Reference proteome</keyword>
<comment type="caution">
    <text evidence="1">The sequence shown here is derived from an EMBL/GenBank/DDBJ whole genome shotgun (WGS) entry which is preliminary data.</text>
</comment>
<evidence type="ECO:0000313" key="2">
    <source>
        <dbReference type="Proteomes" id="UP001221898"/>
    </source>
</evidence>
<protein>
    <submittedName>
        <fullName evidence="1">Uncharacterized protein</fullName>
    </submittedName>
</protein>
<gene>
    <name evidence="1" type="ORF">AAFF_G00402060</name>
</gene>
<sequence>MDLALVLSLLHSYTPRQILLLGGDVQKWSLEPVGSERTNPHRRGFSLVGNSTGISSEELQRAAVQYKDVNVQDSPALALLVCSDIPETGRRALLECVRDTQSGDAVIHSHNDVTLDA</sequence>
<dbReference type="Proteomes" id="UP001221898">
    <property type="component" value="Unassembled WGS sequence"/>
</dbReference>
<organism evidence="1 2">
    <name type="scientific">Aldrovandia affinis</name>
    <dbReference type="NCBI Taxonomy" id="143900"/>
    <lineage>
        <taxon>Eukaryota</taxon>
        <taxon>Metazoa</taxon>
        <taxon>Chordata</taxon>
        <taxon>Craniata</taxon>
        <taxon>Vertebrata</taxon>
        <taxon>Euteleostomi</taxon>
        <taxon>Actinopterygii</taxon>
        <taxon>Neopterygii</taxon>
        <taxon>Teleostei</taxon>
        <taxon>Notacanthiformes</taxon>
        <taxon>Halosauridae</taxon>
        <taxon>Aldrovandia</taxon>
    </lineage>
</organism>